<evidence type="ECO:0000256" key="5">
    <source>
        <dbReference type="SAM" id="Phobius"/>
    </source>
</evidence>
<dbReference type="eggNOG" id="COG2271">
    <property type="taxonomic scope" value="Bacteria"/>
</dbReference>
<feature type="transmembrane region" description="Helical" evidence="5">
    <location>
        <begin position="124"/>
        <end position="145"/>
    </location>
</feature>
<feature type="transmembrane region" description="Helical" evidence="5">
    <location>
        <begin position="252"/>
        <end position="277"/>
    </location>
</feature>
<keyword evidence="2 5" id="KW-0812">Transmembrane</keyword>
<feature type="transmembrane region" description="Helical" evidence="5">
    <location>
        <begin position="283"/>
        <end position="302"/>
    </location>
</feature>
<evidence type="ECO:0000256" key="4">
    <source>
        <dbReference type="ARBA" id="ARBA00023136"/>
    </source>
</evidence>
<name>A0A0B0DBT8_9MICC</name>
<reference evidence="7 8" key="1">
    <citation type="submission" date="2014-09" db="EMBL/GenBank/DDBJ databases">
        <title>High-quality draft genome sequence of Kocuria marina SO9-6, an actinobacterium isolated from a copper mine.</title>
        <authorList>
            <person name="Castro D.B."/>
            <person name="Pereira L.B."/>
            <person name="Silva M.V."/>
            <person name="Silva B.P."/>
            <person name="Zanardi B.R."/>
            <person name="Carlos C."/>
            <person name="Belgini D.R."/>
            <person name="Limache E.G."/>
            <person name="Lacerda G.V."/>
            <person name="Nery M.B."/>
            <person name="Gomes M.B."/>
            <person name="Souza S."/>
            <person name="Silva T.M."/>
            <person name="Rodrigues V.D."/>
            <person name="Paulino L.C."/>
            <person name="Vicentini R."/>
            <person name="Ferraz L.F."/>
            <person name="Ottoboni L.M."/>
        </authorList>
    </citation>
    <scope>NUCLEOTIDE SEQUENCE [LARGE SCALE GENOMIC DNA]</scope>
    <source>
        <strain evidence="7 8">SO9-6</strain>
    </source>
</reference>
<feature type="transmembrane region" description="Helical" evidence="5">
    <location>
        <begin position="188"/>
        <end position="209"/>
    </location>
</feature>
<comment type="subcellular location">
    <subcellularLocation>
        <location evidence="1">Cell membrane</location>
        <topology evidence="1">Multi-pass membrane protein</topology>
    </subcellularLocation>
</comment>
<feature type="transmembrane region" description="Helical" evidence="5">
    <location>
        <begin position="69"/>
        <end position="87"/>
    </location>
</feature>
<feature type="transmembrane region" description="Helical" evidence="5">
    <location>
        <begin position="345"/>
        <end position="373"/>
    </location>
</feature>
<feature type="transmembrane region" description="Helical" evidence="5">
    <location>
        <begin position="22"/>
        <end position="49"/>
    </location>
</feature>
<dbReference type="SUPFAM" id="SSF103473">
    <property type="entry name" value="MFS general substrate transporter"/>
    <property type="match status" value="1"/>
</dbReference>
<keyword evidence="3 5" id="KW-1133">Transmembrane helix</keyword>
<feature type="transmembrane region" description="Helical" evidence="5">
    <location>
        <begin position="314"/>
        <end position="333"/>
    </location>
</feature>
<dbReference type="GO" id="GO:0022857">
    <property type="term" value="F:transmembrane transporter activity"/>
    <property type="evidence" value="ECO:0007669"/>
    <property type="project" value="InterPro"/>
</dbReference>
<feature type="domain" description="Major facilitator superfamily (MFS) profile" evidence="6">
    <location>
        <begin position="20"/>
        <end position="438"/>
    </location>
</feature>
<evidence type="ECO:0000256" key="3">
    <source>
        <dbReference type="ARBA" id="ARBA00022989"/>
    </source>
</evidence>
<sequence length="456" mass="48377">MSTASVSASAPRAPQPMTTRHWLVAAGGFLVMIAASVVLSGLSLLHPFIVRDMFTDDHGQPMNGGQPAFLTYFTVLTIMIVVTMMFVAGRLIAKFGPRFMLGVGSSIMGLGVLLFAFAPNPVMFYVAGGVIGVGYGLSQAPIPPVITTSWFEAKRGLVLGIVLSGSGVGGLLWSVVTPRMAQSMGWRPTIVGMAVVLVVVSLVATVFLIRNTPADTGLRRYGAVPGEDGAPRLEDPETLPGFTSRDAMRNPWFWLLSLSFVMIGMIVSVTQVLPILLNVYTGVNISVFSLLLATWTFTLIFWKPLLGIINDRIGVIWMMTITLGLMALGFLYLPQMSSPAAGFGGAALVLPMLAMVFMSAGVSNATVAPPLVLRHTVGARDYSKLLSLGLSFYYIGSALGAPLWGAIQTLTGTYNSGLYAAPVVLALIVIFSLLAGRNAPKSWTNKAPAKDVSPAD</sequence>
<evidence type="ECO:0000256" key="2">
    <source>
        <dbReference type="ARBA" id="ARBA00022692"/>
    </source>
</evidence>
<dbReference type="PROSITE" id="PS50850">
    <property type="entry name" value="MFS"/>
    <property type="match status" value="1"/>
</dbReference>
<feature type="transmembrane region" description="Helical" evidence="5">
    <location>
        <begin position="419"/>
        <end position="436"/>
    </location>
</feature>
<evidence type="ECO:0000313" key="8">
    <source>
        <dbReference type="Proteomes" id="UP000030664"/>
    </source>
</evidence>
<dbReference type="InterPro" id="IPR050327">
    <property type="entry name" value="Proton-linked_MCT"/>
</dbReference>
<accession>A0A0B0DBT8</accession>
<dbReference type="Proteomes" id="UP000030664">
    <property type="component" value="Unassembled WGS sequence"/>
</dbReference>
<evidence type="ECO:0000313" key="7">
    <source>
        <dbReference type="EMBL" id="KHE73612.1"/>
    </source>
</evidence>
<gene>
    <name evidence="7" type="ORF">AS25_12070</name>
</gene>
<dbReference type="PANTHER" id="PTHR11360:SF284">
    <property type="entry name" value="EG:103B4.3 PROTEIN-RELATED"/>
    <property type="match status" value="1"/>
</dbReference>
<dbReference type="Gene3D" id="1.20.1250.20">
    <property type="entry name" value="MFS general substrate transporter like domains"/>
    <property type="match status" value="2"/>
</dbReference>
<organism evidence="7 8">
    <name type="scientific">Kocuria marina</name>
    <dbReference type="NCBI Taxonomy" id="223184"/>
    <lineage>
        <taxon>Bacteria</taxon>
        <taxon>Bacillati</taxon>
        <taxon>Actinomycetota</taxon>
        <taxon>Actinomycetes</taxon>
        <taxon>Micrococcales</taxon>
        <taxon>Micrococcaceae</taxon>
        <taxon>Kocuria</taxon>
    </lineage>
</organism>
<dbReference type="InterPro" id="IPR011701">
    <property type="entry name" value="MFS"/>
</dbReference>
<feature type="transmembrane region" description="Helical" evidence="5">
    <location>
        <begin position="385"/>
        <end position="407"/>
    </location>
</feature>
<evidence type="ECO:0000256" key="1">
    <source>
        <dbReference type="ARBA" id="ARBA00004651"/>
    </source>
</evidence>
<feature type="transmembrane region" description="Helical" evidence="5">
    <location>
        <begin position="99"/>
        <end position="118"/>
    </location>
</feature>
<feature type="transmembrane region" description="Helical" evidence="5">
    <location>
        <begin position="157"/>
        <end position="176"/>
    </location>
</feature>
<proteinExistence type="predicted"/>
<dbReference type="PANTHER" id="PTHR11360">
    <property type="entry name" value="MONOCARBOXYLATE TRANSPORTER"/>
    <property type="match status" value="1"/>
</dbReference>
<dbReference type="InterPro" id="IPR036259">
    <property type="entry name" value="MFS_trans_sf"/>
</dbReference>
<keyword evidence="4 5" id="KW-0472">Membrane</keyword>
<protein>
    <recommendedName>
        <fullName evidence="6">Major facilitator superfamily (MFS) profile domain-containing protein</fullName>
    </recommendedName>
</protein>
<evidence type="ECO:0000259" key="6">
    <source>
        <dbReference type="PROSITE" id="PS50850"/>
    </source>
</evidence>
<dbReference type="Pfam" id="PF07690">
    <property type="entry name" value="MFS_1"/>
    <property type="match status" value="1"/>
</dbReference>
<comment type="caution">
    <text evidence="7">The sequence shown here is derived from an EMBL/GenBank/DDBJ whole genome shotgun (WGS) entry which is preliminary data.</text>
</comment>
<dbReference type="GO" id="GO:0005886">
    <property type="term" value="C:plasma membrane"/>
    <property type="evidence" value="ECO:0007669"/>
    <property type="project" value="UniProtKB-SubCell"/>
</dbReference>
<dbReference type="InterPro" id="IPR020846">
    <property type="entry name" value="MFS_dom"/>
</dbReference>
<dbReference type="EMBL" id="JROM01000055">
    <property type="protein sequence ID" value="KHE73612.1"/>
    <property type="molecule type" value="Genomic_DNA"/>
</dbReference>
<dbReference type="AlphaFoldDB" id="A0A0B0DBT8"/>